<name>A0A7W9MUK6_9ACTN</name>
<evidence type="ECO:0000313" key="1">
    <source>
        <dbReference type="EMBL" id="MBB5836327.1"/>
    </source>
</evidence>
<organism evidence="1 2">
    <name type="scientific">Kribbella italica</name>
    <dbReference type="NCBI Taxonomy" id="1540520"/>
    <lineage>
        <taxon>Bacteria</taxon>
        <taxon>Bacillati</taxon>
        <taxon>Actinomycetota</taxon>
        <taxon>Actinomycetes</taxon>
        <taxon>Propionibacteriales</taxon>
        <taxon>Kribbellaceae</taxon>
        <taxon>Kribbella</taxon>
    </lineage>
</organism>
<keyword evidence="2" id="KW-1185">Reference proteome</keyword>
<accession>A0A7W9MUK6</accession>
<gene>
    <name evidence="1" type="ORF">HDA39_003061</name>
</gene>
<proteinExistence type="predicted"/>
<dbReference type="RefSeq" id="WP_184795855.1">
    <property type="nucleotide sequence ID" value="NZ_JACHMY010000001.1"/>
</dbReference>
<reference evidence="1 2" key="1">
    <citation type="submission" date="2020-08" db="EMBL/GenBank/DDBJ databases">
        <title>Sequencing the genomes of 1000 actinobacteria strains.</title>
        <authorList>
            <person name="Klenk H.-P."/>
        </authorList>
    </citation>
    <scope>NUCLEOTIDE SEQUENCE [LARGE SCALE GENOMIC DNA]</scope>
    <source>
        <strain evidence="1 2">DSM 28967</strain>
    </source>
</reference>
<evidence type="ECO:0000313" key="2">
    <source>
        <dbReference type="Proteomes" id="UP000549971"/>
    </source>
</evidence>
<dbReference type="Proteomes" id="UP000549971">
    <property type="component" value="Unassembled WGS sequence"/>
</dbReference>
<comment type="caution">
    <text evidence="1">The sequence shown here is derived from an EMBL/GenBank/DDBJ whole genome shotgun (WGS) entry which is preliminary data.</text>
</comment>
<dbReference type="EMBL" id="JACHMY010000001">
    <property type="protein sequence ID" value="MBB5836327.1"/>
    <property type="molecule type" value="Genomic_DNA"/>
</dbReference>
<protein>
    <submittedName>
        <fullName evidence="1">Uncharacterized protein</fullName>
    </submittedName>
</protein>
<sequence length="86" mass="8892">MAAVLEADDFAVRRAAVFGLELAVDQPVGRSECVVSAGLWKHRQLDLRAVAEVVGHETQALAVEVRLLAVGDGTQAGAEGAVLAVA</sequence>
<dbReference type="AlphaFoldDB" id="A0A7W9MUK6"/>